<dbReference type="RefSeq" id="WP_017051831.1">
    <property type="nucleotide sequence ID" value="NZ_AJYW02000115.1"/>
</dbReference>
<dbReference type="Pfam" id="PF05987">
    <property type="entry name" value="DUF898"/>
    <property type="match status" value="1"/>
</dbReference>
<feature type="transmembrane region" description="Helical" evidence="1">
    <location>
        <begin position="258"/>
        <end position="283"/>
    </location>
</feature>
<accession>A0A1E5CZV7</accession>
<feature type="transmembrane region" description="Helical" evidence="1">
    <location>
        <begin position="223"/>
        <end position="246"/>
    </location>
</feature>
<protein>
    <recommendedName>
        <fullName evidence="4">DUF898 domain-containing protein</fullName>
    </recommendedName>
</protein>
<evidence type="ECO:0000313" key="2">
    <source>
        <dbReference type="EMBL" id="OEE76524.1"/>
    </source>
</evidence>
<feature type="transmembrane region" description="Helical" evidence="1">
    <location>
        <begin position="316"/>
        <end position="337"/>
    </location>
</feature>
<keyword evidence="1" id="KW-0472">Membrane</keyword>
<feature type="transmembrane region" description="Helical" evidence="1">
    <location>
        <begin position="74"/>
        <end position="105"/>
    </location>
</feature>
<evidence type="ECO:0008006" key="4">
    <source>
        <dbReference type="Google" id="ProtNLM"/>
    </source>
</evidence>
<comment type="caution">
    <text evidence="2">The sequence shown here is derived from an EMBL/GenBank/DDBJ whole genome shotgun (WGS) entry which is preliminary data.</text>
</comment>
<sequence>MDKNELETQVAFSGQGKEYFGIWIVNILLSIITLGIYSAWAKVRNKRYFYGNTAISGDCFEYHGKPIQILKGRIIAMICVVAWVVSNQFAPQISLVLLVGFFALLPLLARSNARFDAAMTSFRNVHFSFQGTTSGAYWAILGRGLIVMVGFIAAIAVTVFAMKASMIAGGIAILLLMPAYVYLQSWSLVGIANYFSNGYCYGDRQFKADYQNSFYFKVYLKGMIAWTLISVVAALVFFSVAGFNLINNPGSLAEVANSGSLASMIAILYFGFIVMSMAIAAYIRVTIRNYTFSELVLDGKEGEADSALSFSSTLTVVSYISLVVTNFLLQVFTLGLARPWVMVRTMSYLSENTYVQGNLDLLLVNDQASDVSSAISDEISQAFNIDLGIG</sequence>
<keyword evidence="3" id="KW-1185">Reference proteome</keyword>
<proteinExistence type="predicted"/>
<reference evidence="2 3" key="1">
    <citation type="journal article" date="2012" name="Science">
        <title>Ecological populations of bacteria act as socially cohesive units of antibiotic production and resistance.</title>
        <authorList>
            <person name="Cordero O.X."/>
            <person name="Wildschutte H."/>
            <person name="Kirkup B."/>
            <person name="Proehl S."/>
            <person name="Ngo L."/>
            <person name="Hussain F."/>
            <person name="Le Roux F."/>
            <person name="Mincer T."/>
            <person name="Polz M.F."/>
        </authorList>
    </citation>
    <scope>NUCLEOTIDE SEQUENCE [LARGE SCALE GENOMIC DNA]</scope>
    <source>
        <strain evidence="2 3">FF-238</strain>
    </source>
</reference>
<dbReference type="EMBL" id="AJYW02000115">
    <property type="protein sequence ID" value="OEE76524.1"/>
    <property type="molecule type" value="Genomic_DNA"/>
</dbReference>
<organism evidence="2 3">
    <name type="scientific">Vibrio genomosp. F6 str. FF-238</name>
    <dbReference type="NCBI Taxonomy" id="1191298"/>
    <lineage>
        <taxon>Bacteria</taxon>
        <taxon>Pseudomonadati</taxon>
        <taxon>Pseudomonadota</taxon>
        <taxon>Gammaproteobacteria</taxon>
        <taxon>Vibrionales</taxon>
        <taxon>Vibrionaceae</taxon>
        <taxon>Vibrio</taxon>
    </lineage>
</organism>
<evidence type="ECO:0000313" key="3">
    <source>
        <dbReference type="Proteomes" id="UP000094165"/>
    </source>
</evidence>
<name>A0A1E5CZV7_9VIBR</name>
<gene>
    <name evidence="2" type="ORF">A130_04800</name>
</gene>
<feature type="transmembrane region" description="Helical" evidence="1">
    <location>
        <begin position="136"/>
        <end position="157"/>
    </location>
</feature>
<dbReference type="AlphaFoldDB" id="A0A1E5CZV7"/>
<feature type="transmembrane region" description="Helical" evidence="1">
    <location>
        <begin position="20"/>
        <end position="40"/>
    </location>
</feature>
<feature type="transmembrane region" description="Helical" evidence="1">
    <location>
        <begin position="164"/>
        <end position="183"/>
    </location>
</feature>
<keyword evidence="1" id="KW-0812">Transmembrane</keyword>
<dbReference type="InterPro" id="IPR010295">
    <property type="entry name" value="DUF898"/>
</dbReference>
<keyword evidence="1" id="KW-1133">Transmembrane helix</keyword>
<evidence type="ECO:0000256" key="1">
    <source>
        <dbReference type="SAM" id="Phobius"/>
    </source>
</evidence>
<dbReference type="Proteomes" id="UP000094165">
    <property type="component" value="Unassembled WGS sequence"/>
</dbReference>